<dbReference type="InterPro" id="IPR008471">
    <property type="entry name" value="MnmC-like_methylTransf"/>
</dbReference>
<reference evidence="2 3" key="1">
    <citation type="journal article" date="2014" name="Int. J. Syst. Evol. Microbiol.">
        <title>Complete genome sequence of Corynebacterium casei LMG S-19264T (=DSM 44701T), isolated from a smear-ripened cheese.</title>
        <authorList>
            <consortium name="US DOE Joint Genome Institute (JGI-PGF)"/>
            <person name="Walter F."/>
            <person name="Albersmeier A."/>
            <person name="Kalinowski J."/>
            <person name="Ruckert C."/>
        </authorList>
    </citation>
    <scope>NUCLEOTIDE SEQUENCE [LARGE SCALE GENOMIC DNA]</scope>
    <source>
        <strain evidence="2 3">CGMCC 1.12925</strain>
    </source>
</reference>
<dbReference type="PANTHER" id="PTHR39963">
    <property type="entry name" value="SLL0983 PROTEIN"/>
    <property type="match status" value="1"/>
</dbReference>
<dbReference type="Gene3D" id="3.40.50.150">
    <property type="entry name" value="Vaccinia Virus protein VP39"/>
    <property type="match status" value="1"/>
</dbReference>
<dbReference type="InterPro" id="IPR029063">
    <property type="entry name" value="SAM-dependent_MTases_sf"/>
</dbReference>
<dbReference type="RefSeq" id="WP_188406174.1">
    <property type="nucleotide sequence ID" value="NZ_BMGL01000008.1"/>
</dbReference>
<evidence type="ECO:0000313" key="2">
    <source>
        <dbReference type="EMBL" id="GGE14298.1"/>
    </source>
</evidence>
<comment type="caution">
    <text evidence="2">The sequence shown here is derived from an EMBL/GenBank/DDBJ whole genome shotgun (WGS) entry which is preliminary data.</text>
</comment>
<dbReference type="SUPFAM" id="SSF53335">
    <property type="entry name" value="S-adenosyl-L-methionine-dependent methyltransferases"/>
    <property type="match status" value="1"/>
</dbReference>
<sequence>MQNKKKPQNNQHRKILTTADGSKSIYIEAENVQYHSKHGAILEAQHVFIHSGLHFILQNNSKPISIFEMGLGTGLNCILTAIEALKNNMHIDYTAIEAFPVKIEEVEQLNFHQHLPYTKSDFLNLHQLDFGSKHLLNQYFSFTKIYGLFENYKQGKTFDLVYFDAFGANAQPELWTKKITDQLYRMINWQGIMVTYSVKGSFRRNLLESGFTVEKIGGPPGKREMLRAIKTPC</sequence>
<dbReference type="EMBL" id="BMGL01000008">
    <property type="protein sequence ID" value="GGE14298.1"/>
    <property type="molecule type" value="Genomic_DNA"/>
</dbReference>
<dbReference type="NCBIfam" id="NF033855">
    <property type="entry name" value="tRNA_MNMC2"/>
    <property type="match status" value="1"/>
</dbReference>
<evidence type="ECO:0000313" key="3">
    <source>
        <dbReference type="Proteomes" id="UP000599688"/>
    </source>
</evidence>
<proteinExistence type="predicted"/>
<gene>
    <name evidence="2" type="ORF">GCM10010831_14590</name>
</gene>
<dbReference type="InterPro" id="IPR047785">
    <property type="entry name" value="tRNA_MNMC2"/>
</dbReference>
<dbReference type="GO" id="GO:0016645">
    <property type="term" value="F:oxidoreductase activity, acting on the CH-NH group of donors"/>
    <property type="evidence" value="ECO:0007669"/>
    <property type="project" value="InterPro"/>
</dbReference>
<accession>A0A916ZV57</accession>
<dbReference type="GO" id="GO:0004808">
    <property type="term" value="F:tRNA (5-methylaminomethyl-2-thiouridylate)(34)-methyltransferase activity"/>
    <property type="evidence" value="ECO:0007669"/>
    <property type="project" value="InterPro"/>
</dbReference>
<dbReference type="Pfam" id="PF05430">
    <property type="entry name" value="Methyltransf_30"/>
    <property type="match status" value="1"/>
</dbReference>
<name>A0A916ZV57_9FLAO</name>
<dbReference type="PANTHER" id="PTHR39963:SF1">
    <property type="entry name" value="MNMC-LIKE METHYLTRANSFERASE DOMAIN-CONTAINING PROTEIN"/>
    <property type="match status" value="1"/>
</dbReference>
<dbReference type="AlphaFoldDB" id="A0A916ZV57"/>
<evidence type="ECO:0000259" key="1">
    <source>
        <dbReference type="Pfam" id="PF05430"/>
    </source>
</evidence>
<protein>
    <recommendedName>
        <fullName evidence="1">MnmC-like methyltransferase domain-containing protein</fullName>
    </recommendedName>
</protein>
<organism evidence="2 3">
    <name type="scientific">Psychroflexus salis</name>
    <dbReference type="NCBI Taxonomy" id="1526574"/>
    <lineage>
        <taxon>Bacteria</taxon>
        <taxon>Pseudomonadati</taxon>
        <taxon>Bacteroidota</taxon>
        <taxon>Flavobacteriia</taxon>
        <taxon>Flavobacteriales</taxon>
        <taxon>Flavobacteriaceae</taxon>
        <taxon>Psychroflexus</taxon>
    </lineage>
</organism>
<feature type="domain" description="MnmC-like methyltransferase" evidence="1">
    <location>
        <begin position="155"/>
        <end position="230"/>
    </location>
</feature>
<keyword evidence="3" id="KW-1185">Reference proteome</keyword>
<dbReference type="Proteomes" id="UP000599688">
    <property type="component" value="Unassembled WGS sequence"/>
</dbReference>